<dbReference type="Proteomes" id="UP001222770">
    <property type="component" value="Unassembled WGS sequence"/>
</dbReference>
<gene>
    <name evidence="1" type="ORF">POM99_21590</name>
</gene>
<protein>
    <submittedName>
        <fullName evidence="1">Uncharacterized protein</fullName>
    </submittedName>
</protein>
<name>A0ABT6CPJ5_9SPHN</name>
<proteinExistence type="predicted"/>
<evidence type="ECO:0000313" key="1">
    <source>
        <dbReference type="EMBL" id="MDF8335802.1"/>
    </source>
</evidence>
<accession>A0ABT6CPJ5</accession>
<organism evidence="1 2">
    <name type="scientific">Novosphingobium cyanobacteriorum</name>
    <dbReference type="NCBI Taxonomy" id="3024215"/>
    <lineage>
        <taxon>Bacteria</taxon>
        <taxon>Pseudomonadati</taxon>
        <taxon>Pseudomonadota</taxon>
        <taxon>Alphaproteobacteria</taxon>
        <taxon>Sphingomonadales</taxon>
        <taxon>Sphingomonadaceae</taxon>
        <taxon>Novosphingobium</taxon>
    </lineage>
</organism>
<comment type="caution">
    <text evidence="1">The sequence shown here is derived from an EMBL/GenBank/DDBJ whole genome shotgun (WGS) entry which is preliminary data.</text>
</comment>
<sequence>MQERDFKAEIEAARNDPAQLRKIADAIQATGGSRLLVIRAIQLARAADTGPHPLGCRPACKIDPV</sequence>
<dbReference type="EMBL" id="JAROCY010000045">
    <property type="protein sequence ID" value="MDF8335802.1"/>
    <property type="molecule type" value="Genomic_DNA"/>
</dbReference>
<reference evidence="1 2" key="1">
    <citation type="submission" date="2023-03" db="EMBL/GenBank/DDBJ databases">
        <title>Novosphingobium cyanobacteriorum sp. nov., isolated from a eutrophic reservoir during the Microcystis bloom period.</title>
        <authorList>
            <person name="Kang M."/>
            <person name="Le V."/>
            <person name="Ko S.-R."/>
            <person name="Lee S.-A."/>
            <person name="Ahn C.-Y."/>
        </authorList>
    </citation>
    <scope>NUCLEOTIDE SEQUENCE [LARGE SCALE GENOMIC DNA]</scope>
    <source>
        <strain evidence="1 2">HBC54</strain>
    </source>
</reference>
<dbReference type="RefSeq" id="WP_277280815.1">
    <property type="nucleotide sequence ID" value="NZ_JAROCY010000045.1"/>
</dbReference>
<keyword evidence="2" id="KW-1185">Reference proteome</keyword>
<evidence type="ECO:0000313" key="2">
    <source>
        <dbReference type="Proteomes" id="UP001222770"/>
    </source>
</evidence>